<accession>A0A444ZQJ6</accession>
<proteinExistence type="predicted"/>
<organism evidence="1 2">
    <name type="scientific">Arachis hypogaea</name>
    <name type="common">Peanut</name>
    <dbReference type="NCBI Taxonomy" id="3818"/>
    <lineage>
        <taxon>Eukaryota</taxon>
        <taxon>Viridiplantae</taxon>
        <taxon>Streptophyta</taxon>
        <taxon>Embryophyta</taxon>
        <taxon>Tracheophyta</taxon>
        <taxon>Spermatophyta</taxon>
        <taxon>Magnoliopsida</taxon>
        <taxon>eudicotyledons</taxon>
        <taxon>Gunneridae</taxon>
        <taxon>Pentapetalae</taxon>
        <taxon>rosids</taxon>
        <taxon>fabids</taxon>
        <taxon>Fabales</taxon>
        <taxon>Fabaceae</taxon>
        <taxon>Papilionoideae</taxon>
        <taxon>50 kb inversion clade</taxon>
        <taxon>dalbergioids sensu lato</taxon>
        <taxon>Dalbergieae</taxon>
        <taxon>Pterocarpus clade</taxon>
        <taxon>Arachis</taxon>
    </lineage>
</organism>
<dbReference type="Gene3D" id="1.20.1110.10">
    <property type="entry name" value="Calcium-transporting ATPase, transmembrane domain"/>
    <property type="match status" value="1"/>
</dbReference>
<comment type="caution">
    <text evidence="1">The sequence shown here is derived from an EMBL/GenBank/DDBJ whole genome shotgun (WGS) entry which is preliminary data.</text>
</comment>
<gene>
    <name evidence="1" type="ORF">Ahy_B04g073498</name>
</gene>
<dbReference type="AlphaFoldDB" id="A0A444ZQJ6"/>
<dbReference type="EMBL" id="SDMP01000014">
    <property type="protein sequence ID" value="RYR16469.1"/>
    <property type="molecule type" value="Genomic_DNA"/>
</dbReference>
<evidence type="ECO:0000313" key="2">
    <source>
        <dbReference type="Proteomes" id="UP000289738"/>
    </source>
</evidence>
<dbReference type="Proteomes" id="UP000289738">
    <property type="component" value="Chromosome B04"/>
</dbReference>
<protein>
    <submittedName>
        <fullName evidence="1">Uncharacterized protein</fullName>
    </submittedName>
</protein>
<sequence>MIKLRTFSGNLFNKLLHFKIQKLKSLSIVLFACWYGKLSTLTGVNTKTLLAMQTEEPPLEQRQRRVKQVDDTAKRTRALRFYHRRCCRGLSVIVSTVLTSKAIFQRMKIYTIYTVSITIRIVVVEIGKDNEGDIGFRRGDARHYTLYTGILGNILSSDFLAQVPAFQYQYPVITDVNI</sequence>
<name>A0A444ZQJ6_ARAHY</name>
<evidence type="ECO:0000313" key="1">
    <source>
        <dbReference type="EMBL" id="RYR16469.1"/>
    </source>
</evidence>
<keyword evidence="2" id="KW-1185">Reference proteome</keyword>
<reference evidence="1 2" key="1">
    <citation type="submission" date="2019-01" db="EMBL/GenBank/DDBJ databases">
        <title>Sequencing of cultivated peanut Arachis hypogaea provides insights into genome evolution and oil improvement.</title>
        <authorList>
            <person name="Chen X."/>
        </authorList>
    </citation>
    <scope>NUCLEOTIDE SEQUENCE [LARGE SCALE GENOMIC DNA]</scope>
    <source>
        <strain evidence="2">cv. Fuhuasheng</strain>
        <tissue evidence="1">Leaves</tissue>
    </source>
</reference>